<evidence type="ECO:0000256" key="10">
    <source>
        <dbReference type="ARBA" id="ARBA00023170"/>
    </source>
</evidence>
<reference evidence="15 16" key="1">
    <citation type="journal article" date="2024" name="G3 (Bethesda)">
        <title>Genome assembly of Hibiscus sabdariffa L. provides insights into metabolisms of medicinal natural products.</title>
        <authorList>
            <person name="Kim T."/>
        </authorList>
    </citation>
    <scope>NUCLEOTIDE SEQUENCE [LARGE SCALE GENOMIC DNA]</scope>
    <source>
        <strain evidence="15">TK-2024</strain>
        <tissue evidence="15">Old leaves</tissue>
    </source>
</reference>
<dbReference type="EMBL" id="JBBPBN010000030">
    <property type="protein sequence ID" value="KAK9004731.1"/>
    <property type="molecule type" value="Genomic_DNA"/>
</dbReference>
<keyword evidence="3" id="KW-1003">Cell membrane</keyword>
<dbReference type="SUPFAM" id="SSF52047">
    <property type="entry name" value="RNI-like"/>
    <property type="match status" value="1"/>
</dbReference>
<dbReference type="InterPro" id="IPR046956">
    <property type="entry name" value="RLP23-like"/>
</dbReference>
<comment type="caution">
    <text evidence="15">The sequence shown here is derived from an EMBL/GenBank/DDBJ whole genome shotgun (WGS) entry which is preliminary data.</text>
</comment>
<dbReference type="InterPro" id="IPR013210">
    <property type="entry name" value="LRR_N_plant-typ"/>
</dbReference>
<dbReference type="PRINTS" id="PR00019">
    <property type="entry name" value="LEURICHRPT"/>
</dbReference>
<evidence type="ECO:0000313" key="15">
    <source>
        <dbReference type="EMBL" id="KAK9004731.1"/>
    </source>
</evidence>
<evidence type="ECO:0000256" key="9">
    <source>
        <dbReference type="ARBA" id="ARBA00023136"/>
    </source>
</evidence>
<evidence type="ECO:0008006" key="17">
    <source>
        <dbReference type="Google" id="ProtNLM"/>
    </source>
</evidence>
<dbReference type="InterPro" id="IPR001611">
    <property type="entry name" value="Leu-rich_rpt"/>
</dbReference>
<keyword evidence="7" id="KW-0677">Repeat</keyword>
<organism evidence="15 16">
    <name type="scientific">Hibiscus sabdariffa</name>
    <name type="common">roselle</name>
    <dbReference type="NCBI Taxonomy" id="183260"/>
    <lineage>
        <taxon>Eukaryota</taxon>
        <taxon>Viridiplantae</taxon>
        <taxon>Streptophyta</taxon>
        <taxon>Embryophyta</taxon>
        <taxon>Tracheophyta</taxon>
        <taxon>Spermatophyta</taxon>
        <taxon>Magnoliopsida</taxon>
        <taxon>eudicotyledons</taxon>
        <taxon>Gunneridae</taxon>
        <taxon>Pentapetalae</taxon>
        <taxon>rosids</taxon>
        <taxon>malvids</taxon>
        <taxon>Malvales</taxon>
        <taxon>Malvaceae</taxon>
        <taxon>Malvoideae</taxon>
        <taxon>Hibiscus</taxon>
    </lineage>
</organism>
<evidence type="ECO:0000256" key="4">
    <source>
        <dbReference type="ARBA" id="ARBA00022614"/>
    </source>
</evidence>
<accession>A0ABR2QW94</accession>
<proteinExistence type="inferred from homology"/>
<evidence type="ECO:0000256" key="1">
    <source>
        <dbReference type="ARBA" id="ARBA00004251"/>
    </source>
</evidence>
<dbReference type="PANTHER" id="PTHR48061:SF46">
    <property type="entry name" value="LEUCINE-RICH REPEAT-CONTAINING N-TERMINAL PLANT-TYPE DOMAIN-CONTAINING PROTEIN"/>
    <property type="match status" value="1"/>
</dbReference>
<dbReference type="InterPro" id="IPR055414">
    <property type="entry name" value="LRR_R13L4/SHOC2-like"/>
</dbReference>
<dbReference type="PANTHER" id="PTHR48061">
    <property type="entry name" value="LEUCINE-RICH REPEAT RECEPTOR PROTEIN KINASE EMS1-LIKE-RELATED"/>
    <property type="match status" value="1"/>
</dbReference>
<dbReference type="Pfam" id="PF08263">
    <property type="entry name" value="LRRNT_2"/>
    <property type="match status" value="1"/>
</dbReference>
<evidence type="ECO:0000256" key="2">
    <source>
        <dbReference type="ARBA" id="ARBA00009592"/>
    </source>
</evidence>
<keyword evidence="10" id="KW-0675">Receptor</keyword>
<dbReference type="Proteomes" id="UP001396334">
    <property type="component" value="Unassembled WGS sequence"/>
</dbReference>
<comment type="subcellular location">
    <subcellularLocation>
        <location evidence="1">Cell membrane</location>
        <topology evidence="1">Single-pass type I membrane protein</topology>
    </subcellularLocation>
</comment>
<protein>
    <recommendedName>
        <fullName evidence="17">Leucine-rich repeat-containing N-terminal plant-type domain-containing protein</fullName>
    </recommendedName>
</protein>
<evidence type="ECO:0000259" key="13">
    <source>
        <dbReference type="Pfam" id="PF08263"/>
    </source>
</evidence>
<keyword evidence="16" id="KW-1185">Reference proteome</keyword>
<dbReference type="PROSITE" id="PS51450">
    <property type="entry name" value="LRR"/>
    <property type="match status" value="2"/>
</dbReference>
<keyword evidence="6" id="KW-0732">Signal</keyword>
<comment type="similarity">
    <text evidence="2">Belongs to the RLP family.</text>
</comment>
<evidence type="ECO:0000256" key="12">
    <source>
        <dbReference type="SAM" id="Phobius"/>
    </source>
</evidence>
<feature type="domain" description="Disease resistance R13L4/SHOC-2-like LRR" evidence="14">
    <location>
        <begin position="101"/>
        <end position="267"/>
    </location>
</feature>
<keyword evidence="11" id="KW-0325">Glycoprotein</keyword>
<dbReference type="SUPFAM" id="SSF52058">
    <property type="entry name" value="L domain-like"/>
    <property type="match status" value="2"/>
</dbReference>
<dbReference type="Pfam" id="PF13855">
    <property type="entry name" value="LRR_8"/>
    <property type="match status" value="2"/>
</dbReference>
<keyword evidence="4" id="KW-0433">Leucine-rich repeat</keyword>
<evidence type="ECO:0000256" key="5">
    <source>
        <dbReference type="ARBA" id="ARBA00022692"/>
    </source>
</evidence>
<sequence>MEIILLPLVFKFLSFPLVIIFVSQVAFLSSSSSSSSSQHLCLPDQSLALLQFKSVISLNNCSVEDIFMSEPRKIVSWKEGTDCCFWDGVFCDNVTGNVIGLDLQNSQLYGKINSDSSLFLLSHLRWLNLADNEFCMSEIPSAISQLASLTHLDLSYSDLSGSVPQEISHLSELVSLDLSFNDYLHLENPAVKRSVRNMTNLRELLLNGVNMSSVAPHSLANLSSSLVSLNLDSCNLGETNGGEFPVHIFQLPNLQSIQLGSNPMRGHFPKSNWTAPLKFLEVVGTGFSGGLPDSIGGLKFLEDLFVDVTGELPDSIGNLVSLKSLTLAGSFTGSFPASIGNLTQITHIYLSNGNFTGELPFTLGKLEHLTSLDLQFNDLTGQIPNAFTNLTKLSVLNLGSNNFSGELPFSLFNLTQPISVDFSDNQLTGPIPTSISSHSGLVSLDMSHNLLTGTAPSSLFTIPSLQQLDLSYNQLDGHIDDFQVNKSELLYVDLRNNKLQGPIHLEMISQLKNLTFLDLSYNSLSLSHPSNDQNLPFPMFTSLRLSSCNLLEIPTFLRDSKYVQHLDLSSNKIQGPLPEWFWGLGEGSLTYLNLSHNLLTSFQGFLPWQSLSVLDLHSNLLQGLLPDAVYWPEVVLISNNKFTGEIPLSICNMNLTSIIDLSDNNLNGKIPQCLGNFSYSLTVLDLRMNNFHGVISTKFANCESLTTLALNGNQLEGPLPHSLHNCKELEVVDVGNNKISDQFPHWLGALPKLRVLVLRSNKFHGAIVSSKTKTWFPMLRIMDISHNEFTGSLPTRFFENLKAMLSVGSNELQKLQYVGPEDSYYQDDVKVTMKGIDIELTRILSIFTSIDLSSNNFSGKIPSNIGMLKSLKGLNISHNNLVGCIPPSIGSLTNLEWLDLSSNHLTCRIPQNLLDLTFLEVLNFSHNKLQGPIPLGKQFNSFSNESYLGNSGLCGFPLSKECNPSETQHPPAPPFAGQHNVLSGSMLEFGWKVVVFGYGCGVVFGLIMGYVVFSTGKPQWLVTLVEGLQPRKLKRSRIGGRRHRRSN</sequence>
<evidence type="ECO:0000259" key="14">
    <source>
        <dbReference type="Pfam" id="PF23598"/>
    </source>
</evidence>
<feature type="transmembrane region" description="Helical" evidence="12">
    <location>
        <begin position="989"/>
        <end position="1013"/>
    </location>
</feature>
<dbReference type="SMART" id="SM00369">
    <property type="entry name" value="LRR_TYP"/>
    <property type="match status" value="11"/>
</dbReference>
<evidence type="ECO:0000256" key="3">
    <source>
        <dbReference type="ARBA" id="ARBA00022475"/>
    </source>
</evidence>
<dbReference type="InterPro" id="IPR003591">
    <property type="entry name" value="Leu-rich_rpt_typical-subtyp"/>
</dbReference>
<keyword evidence="9 12" id="KW-0472">Membrane</keyword>
<keyword evidence="5 12" id="KW-0812">Transmembrane</keyword>
<keyword evidence="8 12" id="KW-1133">Transmembrane helix</keyword>
<feature type="domain" description="Leucine-rich repeat-containing N-terminal plant-type" evidence="13">
    <location>
        <begin position="43"/>
        <end position="92"/>
    </location>
</feature>
<evidence type="ECO:0000256" key="6">
    <source>
        <dbReference type="ARBA" id="ARBA00022729"/>
    </source>
</evidence>
<dbReference type="InterPro" id="IPR032675">
    <property type="entry name" value="LRR_dom_sf"/>
</dbReference>
<evidence type="ECO:0000256" key="7">
    <source>
        <dbReference type="ARBA" id="ARBA00022737"/>
    </source>
</evidence>
<evidence type="ECO:0000256" key="11">
    <source>
        <dbReference type="ARBA" id="ARBA00023180"/>
    </source>
</evidence>
<name>A0ABR2QW94_9ROSI</name>
<dbReference type="Gene3D" id="3.80.10.10">
    <property type="entry name" value="Ribonuclease Inhibitor"/>
    <property type="match status" value="4"/>
</dbReference>
<evidence type="ECO:0000313" key="16">
    <source>
        <dbReference type="Proteomes" id="UP001396334"/>
    </source>
</evidence>
<gene>
    <name evidence="15" type="ORF">V6N11_042189</name>
</gene>
<feature type="domain" description="Disease resistance R13L4/SHOC-2-like LRR" evidence="14">
    <location>
        <begin position="315"/>
        <end position="544"/>
    </location>
</feature>
<evidence type="ECO:0000256" key="8">
    <source>
        <dbReference type="ARBA" id="ARBA00022989"/>
    </source>
</evidence>
<dbReference type="Pfam" id="PF00560">
    <property type="entry name" value="LRR_1"/>
    <property type="match status" value="2"/>
</dbReference>
<dbReference type="Pfam" id="PF23598">
    <property type="entry name" value="LRR_14"/>
    <property type="match status" value="2"/>
</dbReference>